<dbReference type="InterPro" id="IPR010998">
    <property type="entry name" value="Integrase_recombinase_N"/>
</dbReference>
<proteinExistence type="predicted"/>
<dbReference type="Gene3D" id="1.10.150.130">
    <property type="match status" value="1"/>
</dbReference>
<protein>
    <recommendedName>
        <fullName evidence="4">Core-binding (CB) domain-containing protein</fullName>
    </recommendedName>
</protein>
<evidence type="ECO:0008006" key="4">
    <source>
        <dbReference type="Google" id="ProtNLM"/>
    </source>
</evidence>
<keyword evidence="1" id="KW-0238">DNA-binding</keyword>
<sequence length="117" mass="12460">MTARIKAGLPPPYDGMYTAYATALAGARLAESSKSRYLTRVRAFLTWTADASARGVLGHDPLGDMSAAIRAAHGYHRHLRDGGYAPATIDGVLAAVDDFYGRHGIGATGARRERSRA</sequence>
<keyword evidence="3" id="KW-1185">Reference proteome</keyword>
<evidence type="ECO:0000313" key="3">
    <source>
        <dbReference type="Proteomes" id="UP001212498"/>
    </source>
</evidence>
<name>A0ABT4T1N0_9ACTN</name>
<evidence type="ECO:0000313" key="2">
    <source>
        <dbReference type="EMBL" id="MDA0642941.1"/>
    </source>
</evidence>
<organism evidence="2 3">
    <name type="scientific">Nonomuraea ferruginea</name>
    <dbReference type="NCBI Taxonomy" id="46174"/>
    <lineage>
        <taxon>Bacteria</taxon>
        <taxon>Bacillati</taxon>
        <taxon>Actinomycetota</taxon>
        <taxon>Actinomycetes</taxon>
        <taxon>Streptosporangiales</taxon>
        <taxon>Streptosporangiaceae</taxon>
        <taxon>Nonomuraea</taxon>
    </lineage>
</organism>
<dbReference type="RefSeq" id="WP_148035382.1">
    <property type="nucleotide sequence ID" value="NZ_BAABFD010000004.1"/>
</dbReference>
<dbReference type="EMBL" id="JAPNUD010000054">
    <property type="protein sequence ID" value="MDA0642941.1"/>
    <property type="molecule type" value="Genomic_DNA"/>
</dbReference>
<dbReference type="Proteomes" id="UP001212498">
    <property type="component" value="Unassembled WGS sequence"/>
</dbReference>
<comment type="caution">
    <text evidence="2">The sequence shown here is derived from an EMBL/GenBank/DDBJ whole genome shotgun (WGS) entry which is preliminary data.</text>
</comment>
<accession>A0ABT4T1N0</accession>
<evidence type="ECO:0000256" key="1">
    <source>
        <dbReference type="ARBA" id="ARBA00023125"/>
    </source>
</evidence>
<reference evidence="2 3" key="1">
    <citation type="submission" date="2022-11" db="EMBL/GenBank/DDBJ databases">
        <title>Nonomuraea corallina sp. nov., a new species of the genus Nonomuraea isolated from sea side sediment in Thai sea.</title>
        <authorList>
            <person name="Ngamcharungchit C."/>
            <person name="Matsumoto A."/>
            <person name="Suriyachadkun C."/>
            <person name="Panbangred W."/>
            <person name="Inahashi Y."/>
            <person name="Intra B."/>
        </authorList>
    </citation>
    <scope>NUCLEOTIDE SEQUENCE [LARGE SCALE GENOMIC DNA]</scope>
    <source>
        <strain evidence="2 3">DSM 43553</strain>
    </source>
</reference>
<gene>
    <name evidence="2" type="ORF">OUY24_20125</name>
</gene>